<evidence type="ECO:0000313" key="6">
    <source>
        <dbReference type="Proteomes" id="UP000033115"/>
    </source>
</evidence>
<protein>
    <submittedName>
        <fullName evidence="5">Transcriptional regulator</fullName>
    </submittedName>
</protein>
<dbReference type="EMBL" id="CP009933">
    <property type="protein sequence ID" value="AKA69670.1"/>
    <property type="molecule type" value="Genomic_DNA"/>
</dbReference>
<dbReference type="AlphaFoldDB" id="A0A0E3K165"/>
<dbReference type="GO" id="GO:0045892">
    <property type="term" value="P:negative regulation of DNA-templated transcription"/>
    <property type="evidence" value="ECO:0007669"/>
    <property type="project" value="InterPro"/>
</dbReference>
<dbReference type="InterPro" id="IPR005650">
    <property type="entry name" value="BlaI_family"/>
</dbReference>
<evidence type="ECO:0000256" key="3">
    <source>
        <dbReference type="ARBA" id="ARBA00023125"/>
    </source>
</evidence>
<reference evidence="5 6" key="1">
    <citation type="journal article" date="2015" name="J. Biotechnol.">
        <title>Complete genome sequence of a malodorant-producing acetogen, Clostridium scatologenes ATCC 25775(T).</title>
        <authorList>
            <person name="Zhu Z."/>
            <person name="Guo T."/>
            <person name="Zheng H."/>
            <person name="Song T."/>
            <person name="Ouyang P."/>
            <person name="Xie J."/>
        </authorList>
    </citation>
    <scope>NUCLEOTIDE SEQUENCE [LARGE SCALE GENOMIC DNA]</scope>
    <source>
        <strain evidence="5 6">ATCC 25775</strain>
    </source>
</reference>
<keyword evidence="4" id="KW-0804">Transcription</keyword>
<evidence type="ECO:0000313" key="5">
    <source>
        <dbReference type="EMBL" id="AKA69670.1"/>
    </source>
</evidence>
<dbReference type="Proteomes" id="UP000033115">
    <property type="component" value="Chromosome"/>
</dbReference>
<evidence type="ECO:0000256" key="4">
    <source>
        <dbReference type="ARBA" id="ARBA00023163"/>
    </source>
</evidence>
<evidence type="ECO:0000256" key="1">
    <source>
        <dbReference type="ARBA" id="ARBA00011046"/>
    </source>
</evidence>
<proteinExistence type="inferred from homology"/>
<dbReference type="InterPro" id="IPR036390">
    <property type="entry name" value="WH_DNA-bd_sf"/>
</dbReference>
<keyword evidence="6" id="KW-1185">Reference proteome</keyword>
<sequence>MKNNSSISNAELEVMKIIWRTPEITANRIIEKLESKSNWKPNTIKTLINRLLKKDIISFRKDGKEYYYHALISENDYINEESKSFLNKIFNGSINSMVLNFVNNKNLSNDEIEELKKILTKSSNNSSKK</sequence>
<dbReference type="RefSeq" id="WP_029161725.1">
    <property type="nucleotide sequence ID" value="NZ_CP009933.1"/>
</dbReference>
<organism evidence="5 6">
    <name type="scientific">Clostridium scatologenes</name>
    <dbReference type="NCBI Taxonomy" id="1548"/>
    <lineage>
        <taxon>Bacteria</taxon>
        <taxon>Bacillati</taxon>
        <taxon>Bacillota</taxon>
        <taxon>Clostridia</taxon>
        <taxon>Eubacteriales</taxon>
        <taxon>Clostridiaceae</taxon>
        <taxon>Clostridium</taxon>
    </lineage>
</organism>
<dbReference type="PIRSF" id="PIRSF019455">
    <property type="entry name" value="CopR_AtkY"/>
    <property type="match status" value="1"/>
</dbReference>
<dbReference type="KEGG" id="csq:CSCA_2545"/>
<dbReference type="Gene3D" id="1.10.10.10">
    <property type="entry name" value="Winged helix-like DNA-binding domain superfamily/Winged helix DNA-binding domain"/>
    <property type="match status" value="1"/>
</dbReference>
<gene>
    <name evidence="5" type="ORF">CSCA_2545</name>
</gene>
<name>A0A0E3K165_CLOSL</name>
<evidence type="ECO:0000256" key="2">
    <source>
        <dbReference type="ARBA" id="ARBA00023015"/>
    </source>
</evidence>
<keyword evidence="3" id="KW-0238">DNA-binding</keyword>
<accession>A0A0E3K165</accession>
<keyword evidence="2" id="KW-0805">Transcription regulation</keyword>
<dbReference type="HOGENOM" id="CLU_119090_2_1_9"/>
<dbReference type="STRING" id="1548.CSCA_2545"/>
<dbReference type="Gene3D" id="1.10.4040.10">
    <property type="entry name" value="Penicillinase repressor domain"/>
    <property type="match status" value="1"/>
</dbReference>
<dbReference type="GO" id="GO:0003677">
    <property type="term" value="F:DNA binding"/>
    <property type="evidence" value="ECO:0007669"/>
    <property type="project" value="UniProtKB-KW"/>
</dbReference>
<dbReference type="SUPFAM" id="SSF46785">
    <property type="entry name" value="Winged helix' DNA-binding domain"/>
    <property type="match status" value="1"/>
</dbReference>
<dbReference type="Pfam" id="PF03965">
    <property type="entry name" value="Penicillinase_R"/>
    <property type="match status" value="1"/>
</dbReference>
<dbReference type="InterPro" id="IPR036388">
    <property type="entry name" value="WH-like_DNA-bd_sf"/>
</dbReference>
<comment type="similarity">
    <text evidence="1">Belongs to the BlaI transcriptional regulatory family.</text>
</comment>